<feature type="region of interest" description="Disordered" evidence="1">
    <location>
        <begin position="284"/>
        <end position="310"/>
    </location>
</feature>
<comment type="caution">
    <text evidence="3">The sequence shown here is derived from an EMBL/GenBank/DDBJ whole genome shotgun (WGS) entry which is preliminary data.</text>
</comment>
<evidence type="ECO:0000313" key="4">
    <source>
        <dbReference type="EMBL" id="CAF1521359.1"/>
    </source>
</evidence>
<sequence length="317" mass="37043">MISDARRYFWWPSIDKEIEDLVRKCSNCTENSKQPTKAPLSPWPIPDQPWKSIHIDFVGKFMGLYFLIIVDAFSKWIEVITMHNPSTKATIDALSSLFARYGLCGTIVSNNGTQFTSTEFTEFCVRNSIKHSTTSPGHPQSNGQAERYDFITEKKISDVLLKFLFCYSTTPHATTNSTPAELFLKRQLRTVLDLLRPNTFHPSDTARRRYQRNFDEHTKERYFQKNNKVLVQDFRYDPNKIKWTPGLLIDRQGFRIWIVKVGHHTRRRHENQIKHREWSTDDDVITTDPTITTTDHNKCSSTSYSTSEQDLQVLRRS</sequence>
<accession>A0A814Z4G8</accession>
<protein>
    <recommendedName>
        <fullName evidence="2">Integrase catalytic domain-containing protein</fullName>
    </recommendedName>
</protein>
<dbReference type="EMBL" id="CAJNOH010001654">
    <property type="protein sequence ID" value="CAF1238950.1"/>
    <property type="molecule type" value="Genomic_DNA"/>
</dbReference>
<dbReference type="SUPFAM" id="SSF53098">
    <property type="entry name" value="Ribonuclease H-like"/>
    <property type="match status" value="1"/>
</dbReference>
<dbReference type="PANTHER" id="PTHR37984:SF5">
    <property type="entry name" value="PROTEIN NYNRIN-LIKE"/>
    <property type="match status" value="1"/>
</dbReference>
<dbReference type="InterPro" id="IPR012337">
    <property type="entry name" value="RNaseH-like_sf"/>
</dbReference>
<dbReference type="Gene3D" id="1.10.340.70">
    <property type="match status" value="1"/>
</dbReference>
<dbReference type="PROSITE" id="PS50994">
    <property type="entry name" value="INTEGRASE"/>
    <property type="match status" value="1"/>
</dbReference>
<evidence type="ECO:0000313" key="3">
    <source>
        <dbReference type="EMBL" id="CAF1238950.1"/>
    </source>
</evidence>
<reference evidence="3" key="1">
    <citation type="submission" date="2021-02" db="EMBL/GenBank/DDBJ databases">
        <authorList>
            <person name="Nowell W R."/>
        </authorList>
    </citation>
    <scope>NUCLEOTIDE SEQUENCE</scope>
</reference>
<gene>
    <name evidence="4" type="ORF">JXQ802_LOCUS41606</name>
    <name evidence="3" type="ORF">PYM288_LOCUS26776</name>
</gene>
<keyword evidence="6" id="KW-1185">Reference proteome</keyword>
<dbReference type="GO" id="GO:0015074">
    <property type="term" value="P:DNA integration"/>
    <property type="evidence" value="ECO:0007669"/>
    <property type="project" value="InterPro"/>
</dbReference>
<dbReference type="InterPro" id="IPR001584">
    <property type="entry name" value="Integrase_cat-core"/>
</dbReference>
<evidence type="ECO:0000313" key="6">
    <source>
        <dbReference type="Proteomes" id="UP000663870"/>
    </source>
</evidence>
<dbReference type="AlphaFoldDB" id="A0A814Z4G8"/>
<dbReference type="FunFam" id="3.30.420.10:FF:000063">
    <property type="entry name" value="Retrovirus-related Pol polyprotein from transposon 297-like Protein"/>
    <property type="match status" value="1"/>
</dbReference>
<proteinExistence type="predicted"/>
<evidence type="ECO:0000259" key="2">
    <source>
        <dbReference type="PROSITE" id="PS50994"/>
    </source>
</evidence>
<dbReference type="InterPro" id="IPR050951">
    <property type="entry name" value="Retrovirus_Pol_polyprotein"/>
</dbReference>
<dbReference type="EMBL" id="CAJNOL010002674">
    <property type="protein sequence ID" value="CAF1521359.1"/>
    <property type="molecule type" value="Genomic_DNA"/>
</dbReference>
<dbReference type="InterPro" id="IPR041588">
    <property type="entry name" value="Integrase_H2C2"/>
</dbReference>
<name>A0A814Z4G8_9BILA</name>
<feature type="compositionally biased region" description="Polar residues" evidence="1">
    <location>
        <begin position="299"/>
        <end position="310"/>
    </location>
</feature>
<dbReference type="Proteomes" id="UP000663870">
    <property type="component" value="Unassembled WGS sequence"/>
</dbReference>
<dbReference type="Proteomes" id="UP000663854">
    <property type="component" value="Unassembled WGS sequence"/>
</dbReference>
<organism evidence="3 5">
    <name type="scientific">Rotaria sordida</name>
    <dbReference type="NCBI Taxonomy" id="392033"/>
    <lineage>
        <taxon>Eukaryota</taxon>
        <taxon>Metazoa</taxon>
        <taxon>Spiralia</taxon>
        <taxon>Gnathifera</taxon>
        <taxon>Rotifera</taxon>
        <taxon>Eurotatoria</taxon>
        <taxon>Bdelloidea</taxon>
        <taxon>Philodinida</taxon>
        <taxon>Philodinidae</taxon>
        <taxon>Rotaria</taxon>
    </lineage>
</organism>
<feature type="domain" description="Integrase catalytic" evidence="2">
    <location>
        <begin position="45"/>
        <end position="156"/>
    </location>
</feature>
<dbReference type="PANTHER" id="PTHR37984">
    <property type="entry name" value="PROTEIN CBG26694"/>
    <property type="match status" value="1"/>
</dbReference>
<evidence type="ECO:0000313" key="5">
    <source>
        <dbReference type="Proteomes" id="UP000663854"/>
    </source>
</evidence>
<dbReference type="Gene3D" id="3.30.420.10">
    <property type="entry name" value="Ribonuclease H-like superfamily/Ribonuclease H"/>
    <property type="match status" value="1"/>
</dbReference>
<dbReference type="Pfam" id="PF17921">
    <property type="entry name" value="Integrase_H2C2"/>
    <property type="match status" value="1"/>
</dbReference>
<evidence type="ECO:0000256" key="1">
    <source>
        <dbReference type="SAM" id="MobiDB-lite"/>
    </source>
</evidence>
<dbReference type="InterPro" id="IPR036397">
    <property type="entry name" value="RNaseH_sf"/>
</dbReference>
<dbReference type="Pfam" id="PF00665">
    <property type="entry name" value="rve"/>
    <property type="match status" value="1"/>
</dbReference>
<dbReference type="GO" id="GO:0003676">
    <property type="term" value="F:nucleic acid binding"/>
    <property type="evidence" value="ECO:0007669"/>
    <property type="project" value="InterPro"/>
</dbReference>